<feature type="chain" id="PRO_5045277466" description="DUF2268 domain-containing protein" evidence="1">
    <location>
        <begin position="35"/>
        <end position="291"/>
    </location>
</feature>
<accession>A0ABQ6H3J7</accession>
<evidence type="ECO:0000313" key="3">
    <source>
        <dbReference type="Proteomes" id="UP001157133"/>
    </source>
</evidence>
<evidence type="ECO:0008006" key="4">
    <source>
        <dbReference type="Google" id="ProtNLM"/>
    </source>
</evidence>
<evidence type="ECO:0000256" key="1">
    <source>
        <dbReference type="SAM" id="SignalP"/>
    </source>
</evidence>
<protein>
    <recommendedName>
        <fullName evidence="4">DUF2268 domain-containing protein</fullName>
    </recommendedName>
</protein>
<name>A0ABQ6H3J7_9GAMM</name>
<reference evidence="2 3" key="1">
    <citation type="submission" date="2023-03" db="EMBL/GenBank/DDBJ databases">
        <title>Draft genome sequence of Thalassotalea eurytherma JCM 18482T.</title>
        <authorList>
            <person name="Sawabe T."/>
        </authorList>
    </citation>
    <scope>NUCLEOTIDE SEQUENCE [LARGE SCALE GENOMIC DNA]</scope>
    <source>
        <strain evidence="2 3">JCM 18482</strain>
    </source>
</reference>
<keyword evidence="3" id="KW-1185">Reference proteome</keyword>
<dbReference type="Proteomes" id="UP001157133">
    <property type="component" value="Unassembled WGS sequence"/>
</dbReference>
<sequence>MYNVSMFYPHSLSSPLVKQLAIFLLMICSMAVNADPAKFFANHELQSKSGSAFALTESNQAWLVKAHQQREQDAQRFVDALRAIPELSKQLSQWSKLSFDDRMKLLPAVFEVECQVLDMECPELVINNTLYPTRPVNFVFDMNNPGSGLVYLNPDKLKAMEPYAPLAFLIHETRHAYQFQLAFDAQSLLAKGYKSAFTAQSTLSGLSFSDFLTLLNEYEAFQFGNHVIGLLYDWHVDMPMMGTFASQFDRHGHLKIDLVALANQQQKSKTLLNKYNEKAQVQYDLRSKGKQ</sequence>
<dbReference type="EMBL" id="BSSU01000004">
    <property type="protein sequence ID" value="GLX81436.1"/>
    <property type="molecule type" value="Genomic_DNA"/>
</dbReference>
<organism evidence="2 3">
    <name type="scientific">Thalassotalea eurytherma</name>
    <dbReference type="NCBI Taxonomy" id="1144278"/>
    <lineage>
        <taxon>Bacteria</taxon>
        <taxon>Pseudomonadati</taxon>
        <taxon>Pseudomonadota</taxon>
        <taxon>Gammaproteobacteria</taxon>
        <taxon>Alteromonadales</taxon>
        <taxon>Colwelliaceae</taxon>
        <taxon>Thalassotalea</taxon>
    </lineage>
</organism>
<feature type="signal peptide" evidence="1">
    <location>
        <begin position="1"/>
        <end position="34"/>
    </location>
</feature>
<comment type="caution">
    <text evidence="2">The sequence shown here is derived from an EMBL/GenBank/DDBJ whole genome shotgun (WGS) entry which is preliminary data.</text>
</comment>
<gene>
    <name evidence="2" type="ORF">theurythT_08880</name>
</gene>
<evidence type="ECO:0000313" key="2">
    <source>
        <dbReference type="EMBL" id="GLX81436.1"/>
    </source>
</evidence>
<proteinExistence type="predicted"/>
<keyword evidence="1" id="KW-0732">Signal</keyword>